<name>A0A6L8RYE0_9FIRM</name>
<evidence type="ECO:0000256" key="7">
    <source>
        <dbReference type="ARBA" id="ARBA00022741"/>
    </source>
</evidence>
<keyword evidence="4" id="KW-0597">Phosphoprotein</keyword>
<feature type="transmembrane region" description="Helical" evidence="13">
    <location>
        <begin position="30"/>
        <end position="54"/>
    </location>
</feature>
<dbReference type="CDD" id="cd00082">
    <property type="entry name" value="HisKA"/>
    <property type="match status" value="1"/>
</dbReference>
<evidence type="ECO:0000256" key="9">
    <source>
        <dbReference type="ARBA" id="ARBA00022840"/>
    </source>
</evidence>
<dbReference type="AlphaFoldDB" id="A0A6L8RYE0"/>
<dbReference type="InterPro" id="IPR036097">
    <property type="entry name" value="HisK_dim/P_sf"/>
</dbReference>
<evidence type="ECO:0000256" key="8">
    <source>
        <dbReference type="ARBA" id="ARBA00022777"/>
    </source>
</evidence>
<evidence type="ECO:0000256" key="1">
    <source>
        <dbReference type="ARBA" id="ARBA00000085"/>
    </source>
</evidence>
<dbReference type="InterPro" id="IPR003594">
    <property type="entry name" value="HATPase_dom"/>
</dbReference>
<dbReference type="Pfam" id="PF02518">
    <property type="entry name" value="HATPase_c"/>
    <property type="match status" value="1"/>
</dbReference>
<dbReference type="Proteomes" id="UP000446719">
    <property type="component" value="Unassembled WGS sequence"/>
</dbReference>
<evidence type="ECO:0000256" key="12">
    <source>
        <dbReference type="ARBA" id="ARBA00023136"/>
    </source>
</evidence>
<keyword evidence="12 13" id="KW-0472">Membrane</keyword>
<dbReference type="InterPro" id="IPR036890">
    <property type="entry name" value="HATPase_C_sf"/>
</dbReference>
<keyword evidence="7" id="KW-0547">Nucleotide-binding</keyword>
<evidence type="ECO:0000259" key="14">
    <source>
        <dbReference type="PROSITE" id="PS50109"/>
    </source>
</evidence>
<dbReference type="SMART" id="SM00387">
    <property type="entry name" value="HATPase_c"/>
    <property type="match status" value="1"/>
</dbReference>
<comment type="caution">
    <text evidence="16">The sequence shown here is derived from an EMBL/GenBank/DDBJ whole genome shotgun (WGS) entry which is preliminary data.</text>
</comment>
<feature type="domain" description="Histidine kinase" evidence="14">
    <location>
        <begin position="162"/>
        <end position="377"/>
    </location>
</feature>
<comment type="catalytic activity">
    <reaction evidence="1">
        <text>ATP + protein L-histidine = ADP + protein N-phospho-L-histidine.</text>
        <dbReference type="EC" id="2.7.13.3"/>
    </reaction>
</comment>
<dbReference type="Gene3D" id="3.30.565.10">
    <property type="entry name" value="Histidine kinase-like ATPase, C-terminal domain"/>
    <property type="match status" value="1"/>
</dbReference>
<dbReference type="Proteomes" id="UP000472916">
    <property type="component" value="Unassembled WGS sequence"/>
</dbReference>
<dbReference type="InterPro" id="IPR004358">
    <property type="entry name" value="Sig_transdc_His_kin-like_C"/>
</dbReference>
<dbReference type="InterPro" id="IPR038318">
    <property type="entry name" value="KdpD_sf"/>
</dbReference>
<dbReference type="InterPro" id="IPR003661">
    <property type="entry name" value="HisK_dim/P_dom"/>
</dbReference>
<proteinExistence type="predicted"/>
<evidence type="ECO:0000313" key="18">
    <source>
        <dbReference type="Proteomes" id="UP000472916"/>
    </source>
</evidence>
<accession>A0A6L8RYE0</accession>
<dbReference type="SMART" id="SM00388">
    <property type="entry name" value="HisKA"/>
    <property type="match status" value="1"/>
</dbReference>
<dbReference type="GO" id="GO:0005524">
    <property type="term" value="F:ATP binding"/>
    <property type="evidence" value="ECO:0007669"/>
    <property type="project" value="UniProtKB-KW"/>
</dbReference>
<dbReference type="SUPFAM" id="SSF55874">
    <property type="entry name" value="ATPase domain of HSP90 chaperone/DNA topoisomerase II/histidine kinase"/>
    <property type="match status" value="1"/>
</dbReference>
<reference evidence="17 18" key="1">
    <citation type="journal article" date="2019" name="Nat. Med.">
        <title>A library of human gut bacterial isolates paired with longitudinal multiomics data enables mechanistic microbiome research.</title>
        <authorList>
            <person name="Poyet M."/>
            <person name="Groussin M."/>
            <person name="Gibbons S.M."/>
            <person name="Avila-Pacheco J."/>
            <person name="Jiang X."/>
            <person name="Kearney S.M."/>
            <person name="Perrotta A.R."/>
            <person name="Berdy B."/>
            <person name="Zhao S."/>
            <person name="Lieberman T.D."/>
            <person name="Swanson P.K."/>
            <person name="Smith M."/>
            <person name="Roesemann S."/>
            <person name="Alexander J.E."/>
            <person name="Rich S.A."/>
            <person name="Livny J."/>
            <person name="Vlamakis H."/>
            <person name="Clish C."/>
            <person name="Bullock K."/>
            <person name="Deik A."/>
            <person name="Scott J."/>
            <person name="Pierce K.A."/>
            <person name="Xavier R.J."/>
            <person name="Alm E.J."/>
        </authorList>
    </citation>
    <scope>NUCLEOTIDE SEQUENCE [LARGE SCALE GENOMIC DNA]</scope>
    <source>
        <strain evidence="16 18">BIOML-A6</strain>
        <strain evidence="15 17">BIOML-A7</strain>
    </source>
</reference>
<dbReference type="PRINTS" id="PR00344">
    <property type="entry name" value="BCTRLSENSOR"/>
</dbReference>
<evidence type="ECO:0000313" key="17">
    <source>
        <dbReference type="Proteomes" id="UP000446719"/>
    </source>
</evidence>
<dbReference type="GO" id="GO:0000155">
    <property type="term" value="F:phosphorelay sensor kinase activity"/>
    <property type="evidence" value="ECO:0007669"/>
    <property type="project" value="InterPro"/>
</dbReference>
<evidence type="ECO:0000256" key="10">
    <source>
        <dbReference type="ARBA" id="ARBA00022989"/>
    </source>
</evidence>
<dbReference type="PANTHER" id="PTHR45569">
    <property type="entry name" value="SENSOR PROTEIN KDPD"/>
    <property type="match status" value="1"/>
</dbReference>
<gene>
    <name evidence="16" type="ORF">GT528_00815</name>
    <name evidence="15" type="ORF">GT565_06025</name>
</gene>
<dbReference type="EC" id="2.7.13.3" evidence="3"/>
<evidence type="ECO:0000313" key="16">
    <source>
        <dbReference type="EMBL" id="MZK40275.1"/>
    </source>
</evidence>
<feature type="transmembrane region" description="Helical" evidence="13">
    <location>
        <begin position="60"/>
        <end position="77"/>
    </location>
</feature>
<dbReference type="InterPro" id="IPR052023">
    <property type="entry name" value="Histidine_kinase_KdpD"/>
</dbReference>
<dbReference type="PROSITE" id="PS50109">
    <property type="entry name" value="HIS_KIN"/>
    <property type="match status" value="1"/>
</dbReference>
<keyword evidence="9" id="KW-0067">ATP-binding</keyword>
<dbReference type="InterPro" id="IPR025201">
    <property type="entry name" value="KdpD_TM"/>
</dbReference>
<dbReference type="PANTHER" id="PTHR45569:SF1">
    <property type="entry name" value="SENSOR PROTEIN KDPD"/>
    <property type="match status" value="1"/>
</dbReference>
<keyword evidence="6 13" id="KW-0812">Transmembrane</keyword>
<evidence type="ECO:0000313" key="15">
    <source>
        <dbReference type="EMBL" id="MZK17674.1"/>
    </source>
</evidence>
<dbReference type="Pfam" id="PF13493">
    <property type="entry name" value="DUF4118"/>
    <property type="match status" value="1"/>
</dbReference>
<evidence type="ECO:0000256" key="3">
    <source>
        <dbReference type="ARBA" id="ARBA00012438"/>
    </source>
</evidence>
<feature type="transmembrane region" description="Helical" evidence="13">
    <location>
        <begin position="109"/>
        <end position="129"/>
    </location>
</feature>
<dbReference type="GO" id="GO:0005886">
    <property type="term" value="C:plasma membrane"/>
    <property type="evidence" value="ECO:0007669"/>
    <property type="project" value="TreeGrafter"/>
</dbReference>
<protein>
    <recommendedName>
        <fullName evidence="3">histidine kinase</fullName>
        <ecNumber evidence="3">2.7.13.3</ecNumber>
    </recommendedName>
</protein>
<keyword evidence="10 13" id="KW-1133">Transmembrane helix</keyword>
<comment type="subcellular location">
    <subcellularLocation>
        <location evidence="2">Membrane</location>
        <topology evidence="2">Multi-pass membrane protein</topology>
    </subcellularLocation>
</comment>
<sequence>MKRISDRLSEKGATLKKTAKTDNSSDPKTLCYNILSTICILTLATVLAFSFFHITRSDPANIALIYILALIIIARITSGYVFGIISALFCVIFINWCFTYPYFKVNFQISGYPVTFVFLLSISLIVSTLTTQLKKQDKMILERERAINEADKERIRANLLRAISHDLRTPLTSIIGSSDSFIENYQNLTDPEKQSLVSSINEDSHWLLNMVENLLSVTRIQDDTGTVKKEDEVVEEVVSEAIIRLKRRLPDIEIHVSAPEDVLIIPMDPLLIEQVLMNLMENAFVHSESDRPIDLRITENPDTVTFHIIDYGKGIDEQTIPLILKGEYTAPRTSDTHRGMGIGLSICNTIVQAHGGKIAAHNHADGAEFLFTLPKGDT</sequence>
<dbReference type="InterPro" id="IPR005467">
    <property type="entry name" value="His_kinase_dom"/>
</dbReference>
<keyword evidence="8" id="KW-0418">Kinase</keyword>
<evidence type="ECO:0000256" key="6">
    <source>
        <dbReference type="ARBA" id="ARBA00022692"/>
    </source>
</evidence>
<evidence type="ECO:0000256" key="4">
    <source>
        <dbReference type="ARBA" id="ARBA00022553"/>
    </source>
</evidence>
<dbReference type="Pfam" id="PF00512">
    <property type="entry name" value="HisKA"/>
    <property type="match status" value="1"/>
</dbReference>
<keyword evidence="11" id="KW-0902">Two-component regulatory system</keyword>
<organism evidence="16 18">
    <name type="scientific">Dorea longicatena</name>
    <dbReference type="NCBI Taxonomy" id="88431"/>
    <lineage>
        <taxon>Bacteria</taxon>
        <taxon>Bacillati</taxon>
        <taxon>Bacillota</taxon>
        <taxon>Clostridia</taxon>
        <taxon>Lachnospirales</taxon>
        <taxon>Lachnospiraceae</taxon>
        <taxon>Dorea</taxon>
    </lineage>
</organism>
<evidence type="ECO:0000256" key="5">
    <source>
        <dbReference type="ARBA" id="ARBA00022679"/>
    </source>
</evidence>
<keyword evidence="5" id="KW-0808">Transferase</keyword>
<evidence type="ECO:0000256" key="2">
    <source>
        <dbReference type="ARBA" id="ARBA00004141"/>
    </source>
</evidence>
<evidence type="ECO:0000256" key="13">
    <source>
        <dbReference type="SAM" id="Phobius"/>
    </source>
</evidence>
<dbReference type="EMBL" id="WWSB01000005">
    <property type="protein sequence ID" value="MZK17674.1"/>
    <property type="molecule type" value="Genomic_DNA"/>
</dbReference>
<dbReference type="Gene3D" id="1.10.287.130">
    <property type="match status" value="1"/>
</dbReference>
<dbReference type="Gene3D" id="1.20.120.620">
    <property type="entry name" value="Backbone structure of the membrane domain of e. Coli histidine kinase receptor kdpd"/>
    <property type="match status" value="1"/>
</dbReference>
<evidence type="ECO:0000256" key="11">
    <source>
        <dbReference type="ARBA" id="ARBA00023012"/>
    </source>
</evidence>
<dbReference type="SUPFAM" id="SSF47384">
    <property type="entry name" value="Homodimeric domain of signal transducing histidine kinase"/>
    <property type="match status" value="1"/>
</dbReference>
<dbReference type="EMBL" id="WWSC01000001">
    <property type="protein sequence ID" value="MZK40275.1"/>
    <property type="molecule type" value="Genomic_DNA"/>
</dbReference>
<dbReference type="RefSeq" id="WP_130096188.1">
    <property type="nucleotide sequence ID" value="NZ_JAAIMW010000007.1"/>
</dbReference>